<evidence type="ECO:0000313" key="2">
    <source>
        <dbReference type="EMBL" id="CAF0816743.1"/>
    </source>
</evidence>
<sequence length="271" mass="31881">MILQVIFIVYLHYICRALSLQCRSCDQKLDLTVSDINTNISDCKFVDAPYASCSQRLHVRYTKNETSVVLRASSDEPLLLTNEAQIITNTTLIWLTKFQLERIFQIDCFDSTQCEKDTINHTYAEVRRFQYTELWANLLIRLYDASSKPAELVCADDEDKSMPCPQGFCQLTSSDFLTFSRGCIPKEFIRFRLPRLNQFEFCIFCYCTDWENFDKVIAAFRTSFWLEEKHWFVTCQFRDDWTSSFTIFTSPKLSNESYRPECNFDKVICSE</sequence>
<proteinExistence type="predicted"/>
<reference evidence="2" key="1">
    <citation type="submission" date="2021-02" db="EMBL/GenBank/DDBJ databases">
        <authorList>
            <person name="Nowell W R."/>
        </authorList>
    </citation>
    <scope>NUCLEOTIDE SEQUENCE</scope>
</reference>
<evidence type="ECO:0000256" key="1">
    <source>
        <dbReference type="SAM" id="SignalP"/>
    </source>
</evidence>
<dbReference type="EMBL" id="CAJNOE010000051">
    <property type="protein sequence ID" value="CAF0816743.1"/>
    <property type="molecule type" value="Genomic_DNA"/>
</dbReference>
<protein>
    <submittedName>
        <fullName evidence="2">Uncharacterized protein</fullName>
    </submittedName>
</protein>
<evidence type="ECO:0000313" key="3">
    <source>
        <dbReference type="Proteomes" id="UP000663860"/>
    </source>
</evidence>
<gene>
    <name evidence="2" type="ORF">IZO911_LOCUS7770</name>
</gene>
<comment type="caution">
    <text evidence="2">The sequence shown here is derived from an EMBL/GenBank/DDBJ whole genome shotgun (WGS) entry which is preliminary data.</text>
</comment>
<feature type="chain" id="PRO_5032994631" evidence="1">
    <location>
        <begin position="18"/>
        <end position="271"/>
    </location>
</feature>
<feature type="signal peptide" evidence="1">
    <location>
        <begin position="1"/>
        <end position="17"/>
    </location>
</feature>
<keyword evidence="1" id="KW-0732">Signal</keyword>
<name>A0A813TPM6_9BILA</name>
<accession>A0A813TPM6</accession>
<organism evidence="2 3">
    <name type="scientific">Adineta steineri</name>
    <dbReference type="NCBI Taxonomy" id="433720"/>
    <lineage>
        <taxon>Eukaryota</taxon>
        <taxon>Metazoa</taxon>
        <taxon>Spiralia</taxon>
        <taxon>Gnathifera</taxon>
        <taxon>Rotifera</taxon>
        <taxon>Eurotatoria</taxon>
        <taxon>Bdelloidea</taxon>
        <taxon>Adinetida</taxon>
        <taxon>Adinetidae</taxon>
        <taxon>Adineta</taxon>
    </lineage>
</organism>
<dbReference type="AlphaFoldDB" id="A0A813TPM6"/>
<dbReference type="Proteomes" id="UP000663860">
    <property type="component" value="Unassembled WGS sequence"/>
</dbReference>